<organism evidence="2 3">
    <name type="scientific">Candidatus Parabacteroides intestinipullorum</name>
    <dbReference type="NCBI Taxonomy" id="2838723"/>
    <lineage>
        <taxon>Bacteria</taxon>
        <taxon>Pseudomonadati</taxon>
        <taxon>Bacteroidota</taxon>
        <taxon>Bacteroidia</taxon>
        <taxon>Bacteroidales</taxon>
        <taxon>Tannerellaceae</taxon>
        <taxon>Parabacteroides</taxon>
    </lineage>
</organism>
<feature type="transmembrane region" description="Helical" evidence="1">
    <location>
        <begin position="101"/>
        <end position="120"/>
    </location>
</feature>
<keyword evidence="1" id="KW-0812">Transmembrane</keyword>
<dbReference type="AlphaFoldDB" id="A0A9D2BFT1"/>
<feature type="transmembrane region" description="Helical" evidence="1">
    <location>
        <begin position="499"/>
        <end position="518"/>
    </location>
</feature>
<feature type="transmembrane region" description="Helical" evidence="1">
    <location>
        <begin position="409"/>
        <end position="432"/>
    </location>
</feature>
<evidence type="ECO:0000313" key="2">
    <source>
        <dbReference type="EMBL" id="HIX74995.1"/>
    </source>
</evidence>
<dbReference type="EMBL" id="DXEL01000055">
    <property type="protein sequence ID" value="HIX74995.1"/>
    <property type="molecule type" value="Genomic_DNA"/>
</dbReference>
<feature type="transmembrane region" description="Helical" evidence="1">
    <location>
        <begin position="127"/>
        <end position="147"/>
    </location>
</feature>
<evidence type="ECO:0000256" key="1">
    <source>
        <dbReference type="SAM" id="Phobius"/>
    </source>
</evidence>
<keyword evidence="1" id="KW-0472">Membrane</keyword>
<protein>
    <submittedName>
        <fullName evidence="2">YfhO family protein</fullName>
    </submittedName>
</protein>
<dbReference type="InterPro" id="IPR018580">
    <property type="entry name" value="Uncharacterised_YfhO"/>
</dbReference>
<reference evidence="2" key="2">
    <citation type="submission" date="2021-04" db="EMBL/GenBank/DDBJ databases">
        <authorList>
            <person name="Gilroy R."/>
        </authorList>
    </citation>
    <scope>NUCLEOTIDE SEQUENCE</scope>
    <source>
        <strain evidence="2">ChiGjej6B6-14162</strain>
    </source>
</reference>
<dbReference type="Proteomes" id="UP000886740">
    <property type="component" value="Unassembled WGS sequence"/>
</dbReference>
<comment type="caution">
    <text evidence="2">The sequence shown here is derived from an EMBL/GenBank/DDBJ whole genome shotgun (WGS) entry which is preliminary data.</text>
</comment>
<feature type="transmembrane region" description="Helical" evidence="1">
    <location>
        <begin position="372"/>
        <end position="389"/>
    </location>
</feature>
<feature type="transmembrane region" description="Helical" evidence="1">
    <location>
        <begin position="153"/>
        <end position="172"/>
    </location>
</feature>
<feature type="transmembrane region" description="Helical" evidence="1">
    <location>
        <begin position="227"/>
        <end position="245"/>
    </location>
</feature>
<dbReference type="PANTHER" id="PTHR38454:SF1">
    <property type="entry name" value="INTEGRAL MEMBRANE PROTEIN"/>
    <property type="match status" value="1"/>
</dbReference>
<sequence>MREIMRKWGKHVVALLLFLGLTVVYFSPAVFEGKTIRQADNEKATGMGNSQMAEYEKTAEPGEFSVWSDAMFGGMPYVSGYGNPAPKLPSYLWLEAPLKGLGYYDAGMVFTGLVCFYILMCVMGVNVWLAIAGSIAFALASYNLIIIEAGHITKAYVIAYMPLTLAGMALLFKRKHLWGAVVFLLGIALSIGNTHVQITYYLLLLCFFIYLGYLVRMIRSKELPELLKTTAIMVGCVILAVLPNAQNMYAQWDLGKSSIRGATELTTTTPAGEKISSGLDKDYAFAWSYGKGELLTLLVPNAYGGGSGGMLDSSSALYQELRNRGAQVGKEVQAPTYWGEKSFTSGPVYFGAVVCFLFVLGMFVVRDAMKWWLFAGGVFLTLLALGRNFDSFNDFMFHYLPMYNKFRTVEMALVIPGLVVPIVGIWGLGEIFGGKVDDALLKRGLIGALAITGGLALILWLVPSLFLDFRSSYDAHYQLPDWYYNALLIDREALASADAMRSLLFIILGAALMFWYFTSKNREKLVPVVSIGLLVLTLVDLWTVDKRYLSDKNFGTQKAVDVYKESVADQAILKDTDLSYRVLNLNNPFAETNTSFYHHSIGGYHAAKLRRYQELIDHRLQGEINSIIGAFQNATGPEDIVRALAACPSLNMLNTRYLIYNPEQPPIRNPFADGNAWFVGGLRMVKNADEEIAALDALNPLAEAVVDERFAELVEGYTPALDSTATITLEAYRPNRLTYKTKADTEQLAVFSEIYYAPGWQATIDGQPADHFRADWILRAMRVPAGEHTIVFEFRPQAYVTAAYISSYSSFLILLMLVGAVGWTVWKRRQEARQGDAE</sequence>
<feature type="transmembrane region" description="Helical" evidence="1">
    <location>
        <begin position="525"/>
        <end position="544"/>
    </location>
</feature>
<name>A0A9D2BFT1_9BACT</name>
<feature type="transmembrane region" description="Helical" evidence="1">
    <location>
        <begin position="805"/>
        <end position="826"/>
    </location>
</feature>
<keyword evidence="1" id="KW-1133">Transmembrane helix</keyword>
<accession>A0A9D2BFT1</accession>
<dbReference type="Pfam" id="PF09586">
    <property type="entry name" value="YfhO"/>
    <property type="match status" value="1"/>
</dbReference>
<evidence type="ECO:0000313" key="3">
    <source>
        <dbReference type="Proteomes" id="UP000886740"/>
    </source>
</evidence>
<feature type="transmembrane region" description="Helical" evidence="1">
    <location>
        <begin position="444"/>
        <end position="462"/>
    </location>
</feature>
<feature type="transmembrane region" description="Helical" evidence="1">
    <location>
        <begin position="348"/>
        <end position="365"/>
    </location>
</feature>
<feature type="transmembrane region" description="Helical" evidence="1">
    <location>
        <begin position="177"/>
        <end position="192"/>
    </location>
</feature>
<feature type="transmembrane region" description="Helical" evidence="1">
    <location>
        <begin position="198"/>
        <end position="215"/>
    </location>
</feature>
<gene>
    <name evidence="2" type="ORF">H9977_08200</name>
</gene>
<reference evidence="2" key="1">
    <citation type="journal article" date="2021" name="PeerJ">
        <title>Extensive microbial diversity within the chicken gut microbiome revealed by metagenomics and culture.</title>
        <authorList>
            <person name="Gilroy R."/>
            <person name="Ravi A."/>
            <person name="Getino M."/>
            <person name="Pursley I."/>
            <person name="Horton D.L."/>
            <person name="Alikhan N.F."/>
            <person name="Baker D."/>
            <person name="Gharbi K."/>
            <person name="Hall N."/>
            <person name="Watson M."/>
            <person name="Adriaenssens E.M."/>
            <person name="Foster-Nyarko E."/>
            <person name="Jarju S."/>
            <person name="Secka A."/>
            <person name="Antonio M."/>
            <person name="Oren A."/>
            <person name="Chaudhuri R.R."/>
            <person name="La Ragione R."/>
            <person name="Hildebrand F."/>
            <person name="Pallen M.J."/>
        </authorList>
    </citation>
    <scope>NUCLEOTIDE SEQUENCE</scope>
    <source>
        <strain evidence="2">ChiGjej6B6-14162</strain>
    </source>
</reference>
<dbReference type="PANTHER" id="PTHR38454">
    <property type="entry name" value="INTEGRAL MEMBRANE PROTEIN-RELATED"/>
    <property type="match status" value="1"/>
</dbReference>
<feature type="transmembrane region" description="Helical" evidence="1">
    <location>
        <begin position="12"/>
        <end position="31"/>
    </location>
</feature>
<proteinExistence type="predicted"/>